<protein>
    <submittedName>
        <fullName evidence="4">6-phosphogluconate dehydrogenase</fullName>
    </submittedName>
</protein>
<dbReference type="Gene3D" id="1.10.1040.10">
    <property type="entry name" value="N-(1-d-carboxylethyl)-l-norvaline Dehydrogenase, domain 2"/>
    <property type="match status" value="1"/>
</dbReference>
<proteinExistence type="predicted"/>
<accession>A0A918NI31</accession>
<evidence type="ECO:0000313" key="5">
    <source>
        <dbReference type="Proteomes" id="UP000626148"/>
    </source>
</evidence>
<name>A0A918NI31_9GAMM</name>
<comment type="caution">
    <text evidence="4">The sequence shown here is derived from an EMBL/GenBank/DDBJ whole genome shotgun (WGS) entry which is preliminary data.</text>
</comment>
<evidence type="ECO:0000256" key="1">
    <source>
        <dbReference type="ARBA" id="ARBA00023002"/>
    </source>
</evidence>
<gene>
    <name evidence="4" type="ORF">GCM10007392_41030</name>
</gene>
<dbReference type="InterPro" id="IPR006115">
    <property type="entry name" value="6PGDH_NADP-bd"/>
</dbReference>
<keyword evidence="1" id="KW-0560">Oxidoreductase</keyword>
<organism evidence="4 5">
    <name type="scientific">Saccharospirillum salsuginis</name>
    <dbReference type="NCBI Taxonomy" id="418750"/>
    <lineage>
        <taxon>Bacteria</taxon>
        <taxon>Pseudomonadati</taxon>
        <taxon>Pseudomonadota</taxon>
        <taxon>Gammaproteobacteria</taxon>
        <taxon>Oceanospirillales</taxon>
        <taxon>Saccharospirillaceae</taxon>
        <taxon>Saccharospirillum</taxon>
    </lineage>
</organism>
<dbReference type="SUPFAM" id="SSF48179">
    <property type="entry name" value="6-phosphogluconate dehydrogenase C-terminal domain-like"/>
    <property type="match status" value="1"/>
</dbReference>
<keyword evidence="5" id="KW-1185">Reference proteome</keyword>
<dbReference type="InterPro" id="IPR015814">
    <property type="entry name" value="Pgluconate_DH_NAD-bd_C"/>
</dbReference>
<dbReference type="InterPro" id="IPR051265">
    <property type="entry name" value="HIBADH-related_NP60_sf"/>
</dbReference>
<evidence type="ECO:0000259" key="3">
    <source>
        <dbReference type="Pfam" id="PF09130"/>
    </source>
</evidence>
<evidence type="ECO:0000313" key="4">
    <source>
        <dbReference type="EMBL" id="GGX69121.1"/>
    </source>
</evidence>
<reference evidence="4" key="2">
    <citation type="submission" date="2020-09" db="EMBL/GenBank/DDBJ databases">
        <authorList>
            <person name="Sun Q."/>
            <person name="Kim S."/>
        </authorList>
    </citation>
    <scope>NUCLEOTIDE SEQUENCE</scope>
    <source>
        <strain evidence="4">KCTC 22169</strain>
    </source>
</reference>
<feature type="domain" description="6-phosphogluconate dehydrogenase NADP-binding" evidence="2">
    <location>
        <begin position="45"/>
        <end position="153"/>
    </location>
</feature>
<dbReference type="Proteomes" id="UP000626148">
    <property type="component" value="Unassembled WGS sequence"/>
</dbReference>
<dbReference type="AlphaFoldDB" id="A0A918NI31"/>
<dbReference type="Pfam" id="PF09130">
    <property type="entry name" value="DUF1932"/>
    <property type="match status" value="1"/>
</dbReference>
<dbReference type="PANTHER" id="PTHR43580">
    <property type="entry name" value="OXIDOREDUCTASE GLYR1-RELATED"/>
    <property type="match status" value="1"/>
</dbReference>
<sequence length="302" mass="32368">MDNRLNIAFIGFGEAADAFVGGLDRTLVTGLTAYDIKTDQDADSRRWMEDRYNAQAVKGAPSLAEALASADVVFSVVTADQAALVAEQAAPLLSPGALFFDCNSCAPQTKQTSAKLIDAVGGRYVDVAVMAPVHPGRHRTPLLLSGDHAEAAKAVFDRLNMNATVEPGPVGTSSSVKMVRSIMVKGMEALFAECVVAGRLAGVDEQVIASLEASHPGFDWAKRAGYNLERMAQHGIRRAAEMDEVCEFLHHLGIDEPLSAGTVRWQRRVGELGLTVSQDDYRTTADSLIHALKLTPMKEADS</sequence>
<dbReference type="Gene3D" id="3.40.50.720">
    <property type="entry name" value="NAD(P)-binding Rossmann-like Domain"/>
    <property type="match status" value="1"/>
</dbReference>
<dbReference type="GO" id="GO:0050661">
    <property type="term" value="F:NADP binding"/>
    <property type="evidence" value="ECO:0007669"/>
    <property type="project" value="InterPro"/>
</dbReference>
<dbReference type="PANTHER" id="PTHR43580:SF2">
    <property type="entry name" value="CYTOKINE-LIKE NUCLEAR FACTOR N-PAC"/>
    <property type="match status" value="1"/>
</dbReference>
<dbReference type="Pfam" id="PF03446">
    <property type="entry name" value="NAD_binding_2"/>
    <property type="match status" value="1"/>
</dbReference>
<dbReference type="InterPro" id="IPR036291">
    <property type="entry name" value="NAD(P)-bd_dom_sf"/>
</dbReference>
<dbReference type="GO" id="GO:0016491">
    <property type="term" value="F:oxidoreductase activity"/>
    <property type="evidence" value="ECO:0007669"/>
    <property type="project" value="UniProtKB-KW"/>
</dbReference>
<dbReference type="EMBL" id="BMXR01000012">
    <property type="protein sequence ID" value="GGX69121.1"/>
    <property type="molecule type" value="Genomic_DNA"/>
</dbReference>
<dbReference type="InterPro" id="IPR013328">
    <property type="entry name" value="6PGD_dom2"/>
</dbReference>
<dbReference type="InterPro" id="IPR008927">
    <property type="entry name" value="6-PGluconate_DH-like_C_sf"/>
</dbReference>
<dbReference type="SUPFAM" id="SSF51735">
    <property type="entry name" value="NAD(P)-binding Rossmann-fold domains"/>
    <property type="match status" value="1"/>
</dbReference>
<dbReference type="RefSeq" id="WP_189612242.1">
    <property type="nucleotide sequence ID" value="NZ_BMXR01000012.1"/>
</dbReference>
<reference evidence="4" key="1">
    <citation type="journal article" date="2014" name="Int. J. Syst. Evol. Microbiol.">
        <title>Complete genome sequence of Corynebacterium casei LMG S-19264T (=DSM 44701T), isolated from a smear-ripened cheese.</title>
        <authorList>
            <consortium name="US DOE Joint Genome Institute (JGI-PGF)"/>
            <person name="Walter F."/>
            <person name="Albersmeier A."/>
            <person name="Kalinowski J."/>
            <person name="Ruckert C."/>
        </authorList>
    </citation>
    <scope>NUCLEOTIDE SEQUENCE</scope>
    <source>
        <strain evidence="4">KCTC 22169</strain>
    </source>
</reference>
<evidence type="ECO:0000259" key="2">
    <source>
        <dbReference type="Pfam" id="PF03446"/>
    </source>
</evidence>
<feature type="domain" description="Phosphogluconate dehydrogenase NAD-binding putative C-terminal" evidence="3">
    <location>
        <begin position="201"/>
        <end position="269"/>
    </location>
</feature>